<evidence type="ECO:0000313" key="2">
    <source>
        <dbReference type="Proteomes" id="UP000724874"/>
    </source>
</evidence>
<dbReference type="Proteomes" id="UP000724874">
    <property type="component" value="Unassembled WGS sequence"/>
</dbReference>
<protein>
    <recommendedName>
        <fullName evidence="3">F-box domain-containing protein</fullName>
    </recommendedName>
</protein>
<keyword evidence="2" id="KW-1185">Reference proteome</keyword>
<name>A0A9P5TK79_GYMJU</name>
<proteinExistence type="predicted"/>
<gene>
    <name evidence="1" type="ORF">CPB84DRAFT_1486932</name>
</gene>
<evidence type="ECO:0008006" key="3">
    <source>
        <dbReference type="Google" id="ProtNLM"/>
    </source>
</evidence>
<dbReference type="EMBL" id="JADNYJ010000088">
    <property type="protein sequence ID" value="KAF8887843.1"/>
    <property type="molecule type" value="Genomic_DNA"/>
</dbReference>
<reference evidence="1" key="1">
    <citation type="submission" date="2020-11" db="EMBL/GenBank/DDBJ databases">
        <authorList>
            <consortium name="DOE Joint Genome Institute"/>
            <person name="Ahrendt S."/>
            <person name="Riley R."/>
            <person name="Andreopoulos W."/>
            <person name="LaButti K."/>
            <person name="Pangilinan J."/>
            <person name="Ruiz-duenas F.J."/>
            <person name="Barrasa J.M."/>
            <person name="Sanchez-Garcia M."/>
            <person name="Camarero S."/>
            <person name="Miyauchi S."/>
            <person name="Serrano A."/>
            <person name="Linde D."/>
            <person name="Babiker R."/>
            <person name="Drula E."/>
            <person name="Ayuso-Fernandez I."/>
            <person name="Pacheco R."/>
            <person name="Padilla G."/>
            <person name="Ferreira P."/>
            <person name="Barriuso J."/>
            <person name="Kellner H."/>
            <person name="Castanera R."/>
            <person name="Alfaro M."/>
            <person name="Ramirez L."/>
            <person name="Pisabarro A.G."/>
            <person name="Kuo A."/>
            <person name="Tritt A."/>
            <person name="Lipzen A."/>
            <person name="He G."/>
            <person name="Yan M."/>
            <person name="Ng V."/>
            <person name="Cullen D."/>
            <person name="Martin F."/>
            <person name="Rosso M.-N."/>
            <person name="Henrissat B."/>
            <person name="Hibbett D."/>
            <person name="Martinez A.T."/>
            <person name="Grigoriev I.V."/>
        </authorList>
    </citation>
    <scope>NUCLEOTIDE SEQUENCE</scope>
    <source>
        <strain evidence="1">AH 44721</strain>
    </source>
</reference>
<evidence type="ECO:0000313" key="1">
    <source>
        <dbReference type="EMBL" id="KAF8887843.1"/>
    </source>
</evidence>
<accession>A0A9P5TK79</accession>
<dbReference type="AlphaFoldDB" id="A0A9P5TK79"/>
<sequence>MHVNDLPVELLSEIFAFATFEKRLAPNNLNTSHLLVFFHKKSAPFNLIHVCQHWRIVALLHPSLWAYLDGTQYKAFQPSVSAVAFWLQCSRSVPLRFRISSRNDKTKSLFNPHHARQMLLLFSRHLYRWTSLSLEAGNDLAIDFLAVLRESGCHLPPLEALEVELGCGDIKECISEELAASFCNMKTLRQIYWVNAWGHALPRLPWGQYNTVYNRSSFTPEEILECVAQCTSSKSISIQGLEILERPIMLSNLPHTSLMHLTSLTLDQSSDPLPFLSCFTLPTLRHLEIRLYQREFRLLEEFLQRSKCPLQDLTVIDTTLSAVDVANFFNLQGLQSIKNVKLVPTHREAEMVRFLKYFEGTCVRLPPLMAWRESISEWPLLIGWKENNLHRVRYLLKNGKLTTR</sequence>
<comment type="caution">
    <text evidence="1">The sequence shown here is derived from an EMBL/GenBank/DDBJ whole genome shotgun (WGS) entry which is preliminary data.</text>
</comment>
<organism evidence="1 2">
    <name type="scientific">Gymnopilus junonius</name>
    <name type="common">Spectacular rustgill mushroom</name>
    <name type="synonym">Gymnopilus spectabilis subsp. junonius</name>
    <dbReference type="NCBI Taxonomy" id="109634"/>
    <lineage>
        <taxon>Eukaryota</taxon>
        <taxon>Fungi</taxon>
        <taxon>Dikarya</taxon>
        <taxon>Basidiomycota</taxon>
        <taxon>Agaricomycotina</taxon>
        <taxon>Agaricomycetes</taxon>
        <taxon>Agaricomycetidae</taxon>
        <taxon>Agaricales</taxon>
        <taxon>Agaricineae</taxon>
        <taxon>Hymenogastraceae</taxon>
        <taxon>Gymnopilus</taxon>
    </lineage>
</organism>
<dbReference type="OrthoDB" id="3217549at2759"/>